<protein>
    <submittedName>
        <fullName evidence="2">Uncharacterized protein</fullName>
    </submittedName>
</protein>
<keyword evidence="1" id="KW-0853">WD repeat</keyword>
<dbReference type="InterPro" id="IPR011047">
    <property type="entry name" value="Quinoprotein_ADH-like_sf"/>
</dbReference>
<sequence length="98" mass="10765">MVYEPLERRPGGEPARHGCALLSPDGHLLATAGADRKIRLWRSAQPPDHHVLYRRIDYLHARLKATRNLQDALFGKIQGLTASTGTAPVEDRDGADGT</sequence>
<reference evidence="2 3" key="1">
    <citation type="journal article" date="2010" name="Stand. Genomic Sci.">
        <title>Complete genome sequence of Streptosporangium roseum type strain (NI 9100).</title>
        <authorList>
            <person name="Nolan M."/>
            <person name="Sikorski J."/>
            <person name="Jando M."/>
            <person name="Lucas S."/>
            <person name="Lapidus A."/>
            <person name="Glavina Del Rio T."/>
            <person name="Chen F."/>
            <person name="Tice H."/>
            <person name="Pitluck S."/>
            <person name="Cheng J.F."/>
            <person name="Chertkov O."/>
            <person name="Sims D."/>
            <person name="Meincke L."/>
            <person name="Brettin T."/>
            <person name="Han C."/>
            <person name="Detter J.C."/>
            <person name="Bruce D."/>
            <person name="Goodwin L."/>
            <person name="Land M."/>
            <person name="Hauser L."/>
            <person name="Chang Y.J."/>
            <person name="Jeffries C.D."/>
            <person name="Ivanova N."/>
            <person name="Mavromatis K."/>
            <person name="Mikhailova N."/>
            <person name="Chen A."/>
            <person name="Palaniappan K."/>
            <person name="Chain P."/>
            <person name="Rohde M."/>
            <person name="Goker M."/>
            <person name="Bristow J."/>
            <person name="Eisen J.A."/>
            <person name="Markowitz V."/>
            <person name="Hugenholtz P."/>
            <person name="Kyrpides N.C."/>
            <person name="Klenk H.P."/>
        </authorList>
    </citation>
    <scope>NUCLEOTIDE SEQUENCE [LARGE SCALE GENOMIC DNA]</scope>
    <source>
        <strain evidence="3">ATCC 12428 / DSM 43021 / JCM 3005 / NI 9100</strain>
    </source>
</reference>
<feature type="repeat" description="WD" evidence="1">
    <location>
        <begin position="22"/>
        <end position="41"/>
    </location>
</feature>
<dbReference type="SUPFAM" id="SSF50998">
    <property type="entry name" value="Quinoprotein alcohol dehydrogenase-like"/>
    <property type="match status" value="1"/>
</dbReference>
<evidence type="ECO:0000313" key="2">
    <source>
        <dbReference type="EMBL" id="ACZ83749.1"/>
    </source>
</evidence>
<dbReference type="InterPro" id="IPR015943">
    <property type="entry name" value="WD40/YVTN_repeat-like_dom_sf"/>
</dbReference>
<gene>
    <name evidence="2" type="ordered locus">Sros_0730</name>
</gene>
<dbReference type="KEGG" id="sro:Sros_0730"/>
<dbReference type="HOGENOM" id="CLU_2332501_0_0_11"/>
<organism evidence="2 3">
    <name type="scientific">Streptosporangium roseum (strain ATCC 12428 / DSM 43021 / JCM 3005 / KCTC 9067 / NCIMB 10171 / NRRL 2505 / NI 9100)</name>
    <dbReference type="NCBI Taxonomy" id="479432"/>
    <lineage>
        <taxon>Bacteria</taxon>
        <taxon>Bacillati</taxon>
        <taxon>Actinomycetota</taxon>
        <taxon>Actinomycetes</taxon>
        <taxon>Streptosporangiales</taxon>
        <taxon>Streptosporangiaceae</taxon>
        <taxon>Streptosporangium</taxon>
    </lineage>
</organism>
<keyword evidence="3" id="KW-1185">Reference proteome</keyword>
<dbReference type="InterPro" id="IPR001680">
    <property type="entry name" value="WD40_rpt"/>
</dbReference>
<dbReference type="Gene3D" id="2.130.10.10">
    <property type="entry name" value="YVTN repeat-like/Quinoprotein amine dehydrogenase"/>
    <property type="match status" value="1"/>
</dbReference>
<name>D2B636_STRRD</name>
<dbReference type="STRING" id="479432.Sros_0730"/>
<dbReference type="AlphaFoldDB" id="D2B636"/>
<evidence type="ECO:0000256" key="1">
    <source>
        <dbReference type="PROSITE-ProRule" id="PRU00221"/>
    </source>
</evidence>
<dbReference type="EMBL" id="CP001814">
    <property type="protein sequence ID" value="ACZ83749.1"/>
    <property type="molecule type" value="Genomic_DNA"/>
</dbReference>
<dbReference type="Proteomes" id="UP000002029">
    <property type="component" value="Chromosome"/>
</dbReference>
<dbReference type="PROSITE" id="PS50082">
    <property type="entry name" value="WD_REPEATS_2"/>
    <property type="match status" value="1"/>
</dbReference>
<accession>D2B636</accession>
<proteinExistence type="predicted"/>
<evidence type="ECO:0000313" key="3">
    <source>
        <dbReference type="Proteomes" id="UP000002029"/>
    </source>
</evidence>